<keyword evidence="5" id="KW-1185">Reference proteome</keyword>
<dbReference type="Pfam" id="PF00857">
    <property type="entry name" value="Isochorismatase"/>
    <property type="match status" value="1"/>
</dbReference>
<comment type="similarity">
    <text evidence="1">Belongs to the isochorismatase family.</text>
</comment>
<dbReference type="PANTHER" id="PTHR43540:SF6">
    <property type="entry name" value="ISOCHORISMATASE-LIKE DOMAIN-CONTAINING PROTEIN"/>
    <property type="match status" value="1"/>
</dbReference>
<dbReference type="InterPro" id="IPR036380">
    <property type="entry name" value="Isochorismatase-like_sf"/>
</dbReference>
<evidence type="ECO:0000259" key="3">
    <source>
        <dbReference type="Pfam" id="PF00857"/>
    </source>
</evidence>
<reference evidence="4 5" key="1">
    <citation type="submission" date="2013-06" db="EMBL/GenBank/DDBJ databases">
        <title>Whole genome shotgun sequence of Bacillus selenatarsenatis SF-1.</title>
        <authorList>
            <person name="Kuroda M."/>
            <person name="Sei K."/>
            <person name="Yamashita M."/>
            <person name="Ike M."/>
        </authorList>
    </citation>
    <scope>NUCLEOTIDE SEQUENCE [LARGE SCALE GENOMIC DNA]</scope>
    <source>
        <strain evidence="4 5">SF-1</strain>
    </source>
</reference>
<dbReference type="Proteomes" id="UP000031014">
    <property type="component" value="Unassembled WGS sequence"/>
</dbReference>
<feature type="domain" description="Isochorismatase-like" evidence="3">
    <location>
        <begin position="12"/>
        <end position="201"/>
    </location>
</feature>
<evidence type="ECO:0000256" key="1">
    <source>
        <dbReference type="ARBA" id="ARBA00006336"/>
    </source>
</evidence>
<dbReference type="CDD" id="cd00431">
    <property type="entry name" value="cysteine_hydrolases"/>
    <property type="match status" value="1"/>
</dbReference>
<dbReference type="SUPFAM" id="SSF52499">
    <property type="entry name" value="Isochorismatase-like hydrolases"/>
    <property type="match status" value="1"/>
</dbReference>
<evidence type="ECO:0000256" key="2">
    <source>
        <dbReference type="ARBA" id="ARBA00022801"/>
    </source>
</evidence>
<dbReference type="EMBL" id="BASE01000100">
    <property type="protein sequence ID" value="GAM15920.1"/>
    <property type="molecule type" value="Genomic_DNA"/>
</dbReference>
<dbReference type="AlphaFoldDB" id="A0A0A8X7M0"/>
<dbReference type="InterPro" id="IPR050272">
    <property type="entry name" value="Isochorismatase-like_hydrls"/>
</dbReference>
<dbReference type="PANTHER" id="PTHR43540">
    <property type="entry name" value="PEROXYUREIDOACRYLATE/UREIDOACRYLATE AMIDOHYDROLASE-RELATED"/>
    <property type="match status" value="1"/>
</dbReference>
<sequence>MDVNFELQPEKTALLIIDMQNSYCHKAGSIGRAGYDVEAMNATIPKVKQLLMACRSTGILDIWTIQNHYPDDLTRKTHRLTPHTHRWSAGPPALKGTWDAEVVDELKAFTDEPAEMVTKHRFSAFYDTRLDTLLRMKGIDTLLVCGVATTHCVETTIRDAYQRDYDVLVAKEAVGGLTKESHDASLKLVNETFGAVISVEQMLKLFNGQSQKLSMDIVTKNASASFSPDKRWRADQ</sequence>
<dbReference type="STRING" id="1321606.SAMD00020551_4091"/>
<organism evidence="4 5">
    <name type="scientific">Mesobacillus selenatarsenatis (strain DSM 18680 / JCM 14380 / FERM P-15431 / SF-1)</name>
    <dbReference type="NCBI Taxonomy" id="1321606"/>
    <lineage>
        <taxon>Bacteria</taxon>
        <taxon>Bacillati</taxon>
        <taxon>Bacillota</taxon>
        <taxon>Bacilli</taxon>
        <taxon>Bacillales</taxon>
        <taxon>Bacillaceae</taxon>
        <taxon>Mesobacillus</taxon>
    </lineage>
</organism>
<dbReference type="OrthoDB" id="257098at2"/>
<comment type="caution">
    <text evidence="4">The sequence shown here is derived from an EMBL/GenBank/DDBJ whole genome shotgun (WGS) entry which is preliminary data.</text>
</comment>
<accession>A0A0A8X7M0</accession>
<keyword evidence="2 4" id="KW-0378">Hydrolase</keyword>
<protein>
    <submittedName>
        <fullName evidence="4">Nicotinamidase</fullName>
        <ecNumber evidence="4">3.5.1.19</ecNumber>
    </submittedName>
</protein>
<dbReference type="InterPro" id="IPR000868">
    <property type="entry name" value="Isochorismatase-like_dom"/>
</dbReference>
<gene>
    <name evidence="4" type="ORF">SAMD00020551_4091</name>
</gene>
<proteinExistence type="inferred from homology"/>
<dbReference type="RefSeq" id="WP_052442238.1">
    <property type="nucleotide sequence ID" value="NZ_BASE01000100.1"/>
</dbReference>
<evidence type="ECO:0000313" key="4">
    <source>
        <dbReference type="EMBL" id="GAM15920.1"/>
    </source>
</evidence>
<name>A0A0A8X7M0_MESS1</name>
<dbReference type="EC" id="3.5.1.19" evidence="4"/>
<dbReference type="GO" id="GO:0008936">
    <property type="term" value="F:nicotinamidase activity"/>
    <property type="evidence" value="ECO:0007669"/>
    <property type="project" value="UniProtKB-EC"/>
</dbReference>
<dbReference type="Gene3D" id="3.40.50.850">
    <property type="entry name" value="Isochorismatase-like"/>
    <property type="match status" value="1"/>
</dbReference>
<evidence type="ECO:0000313" key="5">
    <source>
        <dbReference type="Proteomes" id="UP000031014"/>
    </source>
</evidence>